<protein>
    <recommendedName>
        <fullName evidence="4">Large polyvalent protein associated domain-containing protein</fullName>
    </recommendedName>
</protein>
<comment type="caution">
    <text evidence="2">The sequence shown here is derived from an EMBL/GenBank/DDBJ whole genome shotgun (WGS) entry which is preliminary data.</text>
</comment>
<accession>A0A1F5YNL6</accession>
<proteinExistence type="predicted"/>
<reference evidence="2 3" key="1">
    <citation type="journal article" date="2016" name="Nat. Commun.">
        <title>Thousands of microbial genomes shed light on interconnected biogeochemical processes in an aquifer system.</title>
        <authorList>
            <person name="Anantharaman K."/>
            <person name="Brown C.T."/>
            <person name="Hug L.A."/>
            <person name="Sharon I."/>
            <person name="Castelle C.J."/>
            <person name="Probst A.J."/>
            <person name="Thomas B.C."/>
            <person name="Singh A."/>
            <person name="Wilkins M.J."/>
            <person name="Karaoz U."/>
            <person name="Brodie E.L."/>
            <person name="Williams K.H."/>
            <person name="Hubbard S.S."/>
            <person name="Banfield J.F."/>
        </authorList>
    </citation>
    <scope>NUCLEOTIDE SEQUENCE [LARGE SCALE GENOMIC DNA]</scope>
</reference>
<gene>
    <name evidence="2" type="ORF">A2Z33_07650</name>
</gene>
<evidence type="ECO:0000313" key="2">
    <source>
        <dbReference type="EMBL" id="OGG01633.1"/>
    </source>
</evidence>
<dbReference type="AlphaFoldDB" id="A0A1F5YNL6"/>
<dbReference type="EMBL" id="MFJD01000012">
    <property type="protein sequence ID" value="OGG01633.1"/>
    <property type="molecule type" value="Genomic_DNA"/>
</dbReference>
<dbReference type="STRING" id="1798374.A2Z33_07650"/>
<sequence>MPPPNEIPRPRPEPPRPPETPSGGSSAGVNPEIARAKQIIRELRTRDPKQRNEVLSELRDKPRPRQSLDEAREALRQAPAEQAEWFVKAAEDIRHSEKVALMAEEIARNRELAQSPEWLTVKALELSLSPTNAMTTEARMEVSQAIGRIRARVVELSQTAPEPVEAVNTFDQTLYGGEVSEVIPLDPAKRVYDEEHPDEDEISDPALIAKLREVNAKIRIGGDNYLLDDHAVNTDVQELMAMSTRHNIAEDQARLTVERLQVRRNQAAREYARSRGGQERVVRYKDIIDTIPETDRVENPEGKGPFTFYRETPVEDIEMILSGPEGEEEFFFKLVNDVYTMGRAPDRPSLPQEYRWQNFKDFIEWKYGRNSHFYIDRYEYIWKEMPRHSQIIKNLMFTPGDPRDKLRNIQFLTPGDFDHYARDHKFANYAISLYDETVRDVMSEKRHVYDQSYKELADHDYRELKRYRDLRNLRGKRELTQAENQELQELSHKVDIVGNGVMLWDEEILNFAELDLQINEMSKALTNVEHKRVTQGEQSLTEWEREVLESYPSEIEYRMGQKQRTFARDEDRSLEEFQDIHSGLSQIDIEVKERLRKYLASQGIVAKEWQLNRAIWASRNAMIGSGRVVAIGASMAVKPAYEFKNIVPEAPIGKYVMKSPAFEDLQRIVNPDLFQDRFGMGDQMGEVYRSFLRKSLLERKGYHFRGDPKYRRENERHLDGTVRDTREFLRQVEDETGINYTEMLLQGFFDAGGIFDRTGWRLDIGVVEARREKLLKYQEMGHLPADVRLDNQAIGVQLLDTPQGPGRQELLHKLMRRNPSVALQLLGEPVDRIFEHHHFADPEAPSDVQQVLREDREKFRRALSQAQLATWDRREYEFADVNLLSSRADFDRLLRPYLEREGMAPDRIEHSFGLLQAVERELARGVNGHASRLEVLASHDMPMTLTIADFNWADTDMSQTGTIAVDRRGRDMWAMARARDAWIMMHKPEFLTNRKPEETLKKLKEFREAMNEYTTGGSAERATYELARAWIEFNRNRLIDDNPFHWRFYPMWVPFLGNIMKAGGELDLKDSHLNMASWDRGLSQYILKAPLKAIVGDHRYEHIRERNGHWFEHNLEPLGKKIAQQVSYGVRYGGAEGNAWEETDVDHVLDKMLEMGIFNADEALYHKLRREFKAGIGMQLIGILRRYWWLIPIVAAGLGLKRGLDEEEKSRGH</sequence>
<evidence type="ECO:0000313" key="3">
    <source>
        <dbReference type="Proteomes" id="UP000178448"/>
    </source>
</evidence>
<evidence type="ECO:0000256" key="1">
    <source>
        <dbReference type="SAM" id="MobiDB-lite"/>
    </source>
</evidence>
<organism evidence="2 3">
    <name type="scientific">Candidatus Gottesmanbacteria bacterium RBG_16_52_11</name>
    <dbReference type="NCBI Taxonomy" id="1798374"/>
    <lineage>
        <taxon>Bacteria</taxon>
        <taxon>Candidatus Gottesmaniibacteriota</taxon>
    </lineage>
</organism>
<name>A0A1F5YNL6_9BACT</name>
<evidence type="ECO:0008006" key="4">
    <source>
        <dbReference type="Google" id="ProtNLM"/>
    </source>
</evidence>
<feature type="compositionally biased region" description="Basic and acidic residues" evidence="1">
    <location>
        <begin position="39"/>
        <end position="75"/>
    </location>
</feature>
<dbReference type="Proteomes" id="UP000178448">
    <property type="component" value="Unassembled WGS sequence"/>
</dbReference>
<feature type="region of interest" description="Disordered" evidence="1">
    <location>
        <begin position="1"/>
        <end position="76"/>
    </location>
</feature>